<dbReference type="Pfam" id="PF10076">
    <property type="entry name" value="Phage_Mu_Gp48"/>
    <property type="match status" value="1"/>
</dbReference>
<evidence type="ECO:0000313" key="1">
    <source>
        <dbReference type="EMBL" id="VYT09779.1"/>
    </source>
</evidence>
<accession>A0A6N2TXR6</accession>
<name>A0A6N2TXR6_9FIRM</name>
<dbReference type="EMBL" id="CACRSL010000003">
    <property type="protein sequence ID" value="VYT09779.1"/>
    <property type="molecule type" value="Genomic_DNA"/>
</dbReference>
<sequence>MALREMLLPMGLYDLSPDSFVSRELEAYGVGFALVEEVLRRVAEDSFVTSCSGEALSRWEFLLGLPTQPEVPLESRRETVLARLAIRPGDFTLPRLEQSVSGAGVKVKITENPPQGALSISFVDTLLEYENWEQLKKQIQALLPAHLPAEFDVGILTWEMFDGFSLSFTDWDSADFSWQWFDINGHKLGKEGQHA</sequence>
<reference evidence="1" key="1">
    <citation type="submission" date="2019-11" db="EMBL/GenBank/DDBJ databases">
        <authorList>
            <person name="Feng L."/>
        </authorList>
    </citation>
    <scope>NUCLEOTIDE SEQUENCE</scope>
    <source>
        <strain evidence="1">AundefinedLFYP135</strain>
    </source>
</reference>
<dbReference type="AlphaFoldDB" id="A0A6N2TXR6"/>
<organism evidence="1">
    <name type="scientific">uncultured Anaerotruncus sp</name>
    <dbReference type="NCBI Taxonomy" id="905011"/>
    <lineage>
        <taxon>Bacteria</taxon>
        <taxon>Bacillati</taxon>
        <taxon>Bacillota</taxon>
        <taxon>Clostridia</taxon>
        <taxon>Eubacteriales</taxon>
        <taxon>Oscillospiraceae</taxon>
        <taxon>Anaerotruncus</taxon>
        <taxon>environmental samples</taxon>
    </lineage>
</organism>
<evidence type="ECO:0008006" key="2">
    <source>
        <dbReference type="Google" id="ProtNLM"/>
    </source>
</evidence>
<protein>
    <recommendedName>
        <fullName evidence="2">DUF2313 domain-containing protein</fullName>
    </recommendedName>
</protein>
<dbReference type="InterPro" id="IPR018755">
    <property type="entry name" value="Phage_Mu_Gp48"/>
</dbReference>
<gene>
    <name evidence="1" type="ORF">AULFYP135_01630</name>
</gene>
<proteinExistence type="predicted"/>